<organism evidence="2 3">
    <name type="scientific">Ceratopteris richardii</name>
    <name type="common">Triangle waterfern</name>
    <dbReference type="NCBI Taxonomy" id="49495"/>
    <lineage>
        <taxon>Eukaryota</taxon>
        <taxon>Viridiplantae</taxon>
        <taxon>Streptophyta</taxon>
        <taxon>Embryophyta</taxon>
        <taxon>Tracheophyta</taxon>
        <taxon>Polypodiopsida</taxon>
        <taxon>Polypodiidae</taxon>
        <taxon>Polypodiales</taxon>
        <taxon>Pteridineae</taxon>
        <taxon>Pteridaceae</taxon>
        <taxon>Parkerioideae</taxon>
        <taxon>Ceratopteris</taxon>
    </lineage>
</organism>
<evidence type="ECO:0000313" key="2">
    <source>
        <dbReference type="EMBL" id="KAH7302284.1"/>
    </source>
</evidence>
<feature type="transmembrane region" description="Helical" evidence="1">
    <location>
        <begin position="78"/>
        <end position="99"/>
    </location>
</feature>
<comment type="caution">
    <text evidence="2">The sequence shown here is derived from an EMBL/GenBank/DDBJ whole genome shotgun (WGS) entry which is preliminary data.</text>
</comment>
<evidence type="ECO:0000313" key="3">
    <source>
        <dbReference type="Proteomes" id="UP000825935"/>
    </source>
</evidence>
<dbReference type="PANTHER" id="PTHR33390:SF1">
    <property type="entry name" value="STRESS UP-REGULATED NOD 19 PROTEIN"/>
    <property type="match status" value="1"/>
</dbReference>
<dbReference type="AlphaFoldDB" id="A0A8T2S321"/>
<protein>
    <submittedName>
        <fullName evidence="2">Uncharacterized protein</fullName>
    </submittedName>
</protein>
<dbReference type="OMA" id="ETHCLVK"/>
<keyword evidence="1" id="KW-0812">Transmembrane</keyword>
<reference evidence="2 3" key="1">
    <citation type="submission" date="2021-08" db="EMBL/GenBank/DDBJ databases">
        <title>WGS assembly of Ceratopteris richardii.</title>
        <authorList>
            <person name="Marchant D.B."/>
            <person name="Chen G."/>
            <person name="Jenkins J."/>
            <person name="Shu S."/>
            <person name="Leebens-Mack J."/>
            <person name="Grimwood J."/>
            <person name="Schmutz J."/>
            <person name="Soltis P."/>
            <person name="Soltis D."/>
            <person name="Chen Z.-H."/>
        </authorList>
    </citation>
    <scope>NUCLEOTIDE SEQUENCE [LARGE SCALE GENOMIC DNA]</scope>
    <source>
        <strain evidence="2">Whitten #5841</strain>
        <tissue evidence="2">Leaf</tissue>
    </source>
</reference>
<keyword evidence="3" id="KW-1185">Reference proteome</keyword>
<keyword evidence="1" id="KW-0472">Membrane</keyword>
<dbReference type="PANTHER" id="PTHR33390">
    <property type="entry name" value="STRESS UP-REGULATED NOD 19 PROTEIN"/>
    <property type="match status" value="1"/>
</dbReference>
<proteinExistence type="predicted"/>
<evidence type="ECO:0000256" key="1">
    <source>
        <dbReference type="SAM" id="Phobius"/>
    </source>
</evidence>
<dbReference type="Pfam" id="PF07712">
    <property type="entry name" value="SURNod19"/>
    <property type="match status" value="1"/>
</dbReference>
<keyword evidence="1" id="KW-1133">Transmembrane helix</keyword>
<dbReference type="EMBL" id="CM035428">
    <property type="protein sequence ID" value="KAH7302284.1"/>
    <property type="molecule type" value="Genomic_DNA"/>
</dbReference>
<dbReference type="InterPro" id="IPR011692">
    <property type="entry name" value="Stress_up-reg_Nod19"/>
</dbReference>
<name>A0A8T2S321_CERRI</name>
<accession>A0A8T2S321</accession>
<sequence length="469" mass="52238">MIYPEGLSAYMSNLADLHNHGWMIAWLKILQRRPFLKLAQLRDVVYCTLVLIRSAKLCMVDILLSRRYQRISMEIMKGFYLAFLFFGVSSLHVFAAHVFPDTQHSDEVVKSVTFRSPAFTLGPGEVQNTYYQGVPFVKGHVALKGFDAEVVDENGSSVPLNEVYLHHWIALNYIGSNSTDYVPQGSKSFNGSIVGNDGVCPHYALSQLYGLGSETRKTSTYLPGHYGIEVGKYENELWLLNVHAIDTRGTIDPFGCLECRCDLYNVTVREDGKPLRDGYQGGLFCCYDGVRCQLKDGFVGENRTYYLKYTVHYKEWDDSILPLKIYILDSTFDGSTCKVEYDVSPCSSKEIGTSECIHTQESRMEVPIGGEVVYAVAHQHKCAVGAAIYGQDGREICTSIPTYGNGTEPGNEAGYIVGMGTCYPEPGSSHVLNGESIRMISNYSRSEFHTGVMGLGYIAVYPHSEAHGF</sequence>
<gene>
    <name evidence="2" type="ORF">KP509_23G063900</name>
</gene>
<dbReference type="Proteomes" id="UP000825935">
    <property type="component" value="Chromosome 23"/>
</dbReference>
<dbReference type="OrthoDB" id="1923469at2759"/>